<evidence type="ECO:0008006" key="5">
    <source>
        <dbReference type="Google" id="ProtNLM"/>
    </source>
</evidence>
<keyword evidence="1" id="KW-0802">TPR repeat</keyword>
<dbReference type="InterPro" id="IPR019734">
    <property type="entry name" value="TPR_rpt"/>
</dbReference>
<feature type="signal peptide" evidence="2">
    <location>
        <begin position="1"/>
        <end position="27"/>
    </location>
</feature>
<evidence type="ECO:0000313" key="4">
    <source>
        <dbReference type="Proteomes" id="UP001319827"/>
    </source>
</evidence>
<dbReference type="PANTHER" id="PTHR12558">
    <property type="entry name" value="CELL DIVISION CYCLE 16,23,27"/>
    <property type="match status" value="1"/>
</dbReference>
<feature type="repeat" description="TPR" evidence="1">
    <location>
        <begin position="459"/>
        <end position="492"/>
    </location>
</feature>
<feature type="repeat" description="TPR" evidence="1">
    <location>
        <begin position="162"/>
        <end position="195"/>
    </location>
</feature>
<evidence type="ECO:0000313" key="3">
    <source>
        <dbReference type="EMBL" id="BCR04597.1"/>
    </source>
</evidence>
<feature type="repeat" description="TPR" evidence="1">
    <location>
        <begin position="769"/>
        <end position="802"/>
    </location>
</feature>
<gene>
    <name evidence="3" type="ORF">DESUT3_16660</name>
</gene>
<evidence type="ECO:0000256" key="2">
    <source>
        <dbReference type="SAM" id="SignalP"/>
    </source>
</evidence>
<sequence length="825" mass="89903">MTLRLLLAILLPGVLVISILSSASAWAAPAAQADAKLLADRYRQALRIDPENLHLHYNLGVVLLLDDQASEAISELKLAYPAFADTIEMNFNLGLALAQTGDADSALLYLERAEELGALDRPEIFPLADSYLNLANRYRAAGNDAEAERLYRTVLGLAPERHEVHRQLGDLLARGGQTESAVHEFEAYLAVRPDDLAAREYLFAIHYNRALGLLESDPRQAGEAFARALEIQPGNPLPLYYLGYLDYTRAEIESSVTRLAEAYPKVEPEVRQSIRALLHNCALTLLRQRKTLLALEALKPLLEGESPEVKDLNLAGGIHLDLKQYSQAYDYFNKALAAEPTNREATINRLAAEAGAVEELLAGGRAKLSDSDFDAAQEYFERAGAINPADPRPAEALAAVASARENQGRELFAQARGDLAQGQPRSALDKVRAGLELLPGEESGLGLEAQALAALNAEISATLGQAAADLAQGDLPRAREAYARILELDPEQPSALQGLTEVEQRSASLATELLGRADRAVAGADFAKARSWFQEALLLQPDLAEARAGLARLEAQVDTRQADALRSGRKALEEGRLALAREHFQAARDLRDTPAVQAGLDQVEQASRERVTALLNQAERVGRDGNPKEARALYAKALQVDPGSAAARRGLESLETLLNQKIEQNLQAAQRELAAGNYPQALEQFRKVLELAPTSAAAQQGLKSGREKLAHRLAELAENATAALDRGDLVQAETALDEALALDPFHAGSKTALQRLERLRLSGAKPGDEETLYLQGIEFYTSGRYEEAISAWEQVLTLAPGHERARMNIEKAKRKLRQIQEYRNG</sequence>
<proteinExistence type="predicted"/>
<accession>A0ABM8HRL9</accession>
<dbReference type="Gene3D" id="1.25.40.10">
    <property type="entry name" value="Tetratricopeptide repeat domain"/>
    <property type="match status" value="7"/>
</dbReference>
<dbReference type="EMBL" id="AP024355">
    <property type="protein sequence ID" value="BCR04597.1"/>
    <property type="molecule type" value="Genomic_DNA"/>
</dbReference>
<dbReference type="Pfam" id="PF13181">
    <property type="entry name" value="TPR_8"/>
    <property type="match status" value="2"/>
</dbReference>
<feature type="repeat" description="TPR" evidence="1">
    <location>
        <begin position="662"/>
        <end position="695"/>
    </location>
</feature>
<feature type="repeat" description="TPR" evidence="1">
    <location>
        <begin position="309"/>
        <end position="342"/>
    </location>
</feature>
<keyword evidence="2" id="KW-0732">Signal</keyword>
<keyword evidence="4" id="KW-1185">Reference proteome</keyword>
<dbReference type="RefSeq" id="WP_221252054.1">
    <property type="nucleotide sequence ID" value="NZ_AP024355.1"/>
</dbReference>
<feature type="repeat" description="TPR" evidence="1">
    <location>
        <begin position="357"/>
        <end position="390"/>
    </location>
</feature>
<feature type="chain" id="PRO_5045983242" description="Tetratricopeptide repeat protein" evidence="2">
    <location>
        <begin position="28"/>
        <end position="825"/>
    </location>
</feature>
<dbReference type="PROSITE" id="PS50005">
    <property type="entry name" value="TPR"/>
    <property type="match status" value="7"/>
</dbReference>
<reference evidence="3 4" key="2">
    <citation type="journal article" date="2021" name="Int. J. Syst. Evol. Microbiol.">
        <title>Isolation and Polyphasic Characterization of Desulfuromonas versatilis sp. Nov., an Electrogenic Bacteria Capable of Versatile Metabolism Isolated from a Graphene Oxide-Reducing Enrichment Culture.</title>
        <authorList>
            <person name="Xie L."/>
            <person name="Yoshida N."/>
            <person name="Ishii S."/>
            <person name="Meng L."/>
        </authorList>
    </citation>
    <scope>NUCLEOTIDE SEQUENCE [LARGE SCALE GENOMIC DNA]</scope>
    <source>
        <strain evidence="3 4">NIT-T3</strain>
    </source>
</reference>
<protein>
    <recommendedName>
        <fullName evidence="5">Tetratricopeptide repeat protein</fullName>
    </recommendedName>
</protein>
<reference evidence="3 4" key="1">
    <citation type="journal article" date="2016" name="C (Basel)">
        <title>Selective Growth of and Electricity Production by Marine Exoelectrogenic Bacteria in Self-Aggregated Hydrogel of Microbially Reduced Graphene Oxide.</title>
        <authorList>
            <person name="Yoshida N."/>
            <person name="Goto Y."/>
            <person name="Miyata Y."/>
        </authorList>
    </citation>
    <scope>NUCLEOTIDE SEQUENCE [LARGE SCALE GENOMIC DNA]</scope>
    <source>
        <strain evidence="3 4">NIT-T3</strain>
    </source>
</reference>
<name>A0ABM8HRL9_9BACT</name>
<feature type="repeat" description="TPR" evidence="1">
    <location>
        <begin position="128"/>
        <end position="161"/>
    </location>
</feature>
<dbReference type="InterPro" id="IPR011990">
    <property type="entry name" value="TPR-like_helical_dom_sf"/>
</dbReference>
<dbReference type="PANTHER" id="PTHR12558:SF13">
    <property type="entry name" value="CELL DIVISION CYCLE PROTEIN 27 HOMOLOG"/>
    <property type="match status" value="1"/>
</dbReference>
<dbReference type="SMART" id="SM00028">
    <property type="entry name" value="TPR"/>
    <property type="match status" value="12"/>
</dbReference>
<evidence type="ECO:0000256" key="1">
    <source>
        <dbReference type="PROSITE-ProRule" id="PRU00339"/>
    </source>
</evidence>
<organism evidence="3 4">
    <name type="scientific">Desulfuromonas versatilis</name>
    <dbReference type="NCBI Taxonomy" id="2802975"/>
    <lineage>
        <taxon>Bacteria</taxon>
        <taxon>Pseudomonadati</taxon>
        <taxon>Thermodesulfobacteriota</taxon>
        <taxon>Desulfuromonadia</taxon>
        <taxon>Desulfuromonadales</taxon>
        <taxon>Desulfuromonadaceae</taxon>
        <taxon>Desulfuromonas</taxon>
    </lineage>
</organism>
<dbReference type="SUPFAM" id="SSF48452">
    <property type="entry name" value="TPR-like"/>
    <property type="match status" value="3"/>
</dbReference>
<dbReference type="Pfam" id="PF13432">
    <property type="entry name" value="TPR_16"/>
    <property type="match status" value="2"/>
</dbReference>
<dbReference type="Proteomes" id="UP001319827">
    <property type="component" value="Chromosome"/>
</dbReference>